<dbReference type="Proteomes" id="UP000556026">
    <property type="component" value="Unassembled WGS sequence"/>
</dbReference>
<sequence length="100" mass="10780">MLAKGTATVQMLGDLRLLRMQRGLAATVEVAIPPCGFAASVLARDLGLPLERIEAVLVNHQGFRLDHCIRSGDRVAFVPKEHLEKPPHTGPPIPLNANSP</sequence>
<name>A0A6V8MP58_9BACT</name>
<protein>
    <recommendedName>
        <fullName evidence="4">Ubiquitin Mut7-C domain-containing protein</fullName>
    </recommendedName>
</protein>
<proteinExistence type="predicted"/>
<evidence type="ECO:0008006" key="4">
    <source>
        <dbReference type="Google" id="ProtNLM"/>
    </source>
</evidence>
<evidence type="ECO:0000256" key="1">
    <source>
        <dbReference type="SAM" id="MobiDB-lite"/>
    </source>
</evidence>
<evidence type="ECO:0000313" key="2">
    <source>
        <dbReference type="EMBL" id="GFO61828.1"/>
    </source>
</evidence>
<gene>
    <name evidence="2" type="ORF">GMST_41530</name>
</gene>
<feature type="region of interest" description="Disordered" evidence="1">
    <location>
        <begin position="81"/>
        <end position="100"/>
    </location>
</feature>
<organism evidence="2 3">
    <name type="scientific">Geomonas silvestris</name>
    <dbReference type="NCBI Taxonomy" id="2740184"/>
    <lineage>
        <taxon>Bacteria</taxon>
        <taxon>Pseudomonadati</taxon>
        <taxon>Thermodesulfobacteriota</taxon>
        <taxon>Desulfuromonadia</taxon>
        <taxon>Geobacterales</taxon>
        <taxon>Geobacteraceae</taxon>
        <taxon>Geomonas</taxon>
    </lineage>
</organism>
<keyword evidence="3" id="KW-1185">Reference proteome</keyword>
<comment type="caution">
    <text evidence="2">The sequence shown here is derived from an EMBL/GenBank/DDBJ whole genome shotgun (WGS) entry which is preliminary data.</text>
</comment>
<dbReference type="AlphaFoldDB" id="A0A6V8MP58"/>
<accession>A0A6V8MP58</accession>
<dbReference type="EMBL" id="BLXX01000020">
    <property type="protein sequence ID" value="GFO61828.1"/>
    <property type="molecule type" value="Genomic_DNA"/>
</dbReference>
<dbReference type="RefSeq" id="WP_183356610.1">
    <property type="nucleotide sequence ID" value="NZ_BLXX01000020.1"/>
</dbReference>
<reference evidence="3" key="1">
    <citation type="submission" date="2020-06" db="EMBL/GenBank/DDBJ databases">
        <title>Draft genomic sequence of Geomonas sp. Red330.</title>
        <authorList>
            <person name="Itoh H."/>
            <person name="Zhenxing X."/>
            <person name="Ushijima N."/>
            <person name="Masuda Y."/>
            <person name="Shiratori Y."/>
            <person name="Senoo K."/>
        </authorList>
    </citation>
    <scope>NUCLEOTIDE SEQUENCE [LARGE SCALE GENOMIC DNA]</scope>
    <source>
        <strain evidence="3">Red330</strain>
    </source>
</reference>
<evidence type="ECO:0000313" key="3">
    <source>
        <dbReference type="Proteomes" id="UP000556026"/>
    </source>
</evidence>